<accession>A0A5N6NSY0</accession>
<feature type="compositionally biased region" description="Polar residues" evidence="1">
    <location>
        <begin position="19"/>
        <end position="33"/>
    </location>
</feature>
<feature type="region of interest" description="Disordered" evidence="1">
    <location>
        <begin position="15"/>
        <end position="96"/>
    </location>
</feature>
<evidence type="ECO:0000256" key="2">
    <source>
        <dbReference type="SAM" id="Phobius"/>
    </source>
</evidence>
<keyword evidence="4" id="KW-1185">Reference proteome</keyword>
<evidence type="ECO:0000313" key="3">
    <source>
        <dbReference type="EMBL" id="KAD5317866.1"/>
    </source>
</evidence>
<keyword evidence="2" id="KW-1133">Transmembrane helix</keyword>
<dbReference type="AlphaFoldDB" id="A0A5N6NSY0"/>
<feature type="transmembrane region" description="Helical" evidence="2">
    <location>
        <begin position="289"/>
        <end position="310"/>
    </location>
</feature>
<evidence type="ECO:0000256" key="1">
    <source>
        <dbReference type="SAM" id="MobiDB-lite"/>
    </source>
</evidence>
<sequence length="329" mass="36731">MPTFTTIALQNLLDHRTSGKNSSTLNNPQSSTEKPCYLPNQEQDELKSNARKSAGWRIDGSEVESDGNGGNGVQIDEKDDDFEDPGCDSSSVGSSSDLIDSSGLGFENVSVVSNQIGEFYDATEDFLLDGPISSVASCSSKIELELRTTRNNLLVEIEKRKSAEDDVGAMRTHWCRIIKFLLTHTSQAPASSSNNISLTTRFDINAVKQLSEEVVVVRFVAEAMGKAEAKAETELATQLIVTTKDREIARLRDRLQYYETMIHEMSQNNLESMEVARRNRERRRMQRKWLWCCIGMTVVIGTSVIAYSYAPQHHPLEKACDAHPEATYH</sequence>
<keyword evidence="2" id="KW-0812">Transmembrane</keyword>
<protein>
    <submittedName>
        <fullName evidence="3">Uncharacterized protein</fullName>
    </submittedName>
</protein>
<feature type="compositionally biased region" description="Acidic residues" evidence="1">
    <location>
        <begin position="77"/>
        <end position="86"/>
    </location>
</feature>
<dbReference type="OrthoDB" id="1736072at2759"/>
<comment type="caution">
    <text evidence="3">The sequence shown here is derived from an EMBL/GenBank/DDBJ whole genome shotgun (WGS) entry which is preliminary data.</text>
</comment>
<dbReference type="Proteomes" id="UP000326396">
    <property type="component" value="Linkage Group LG17"/>
</dbReference>
<evidence type="ECO:0000313" key="4">
    <source>
        <dbReference type="Proteomes" id="UP000326396"/>
    </source>
</evidence>
<name>A0A5N6NSY0_9ASTR</name>
<reference evidence="3 4" key="1">
    <citation type="submission" date="2019-05" db="EMBL/GenBank/DDBJ databases">
        <title>Mikania micrantha, genome provides insights into the molecular mechanism of rapid growth.</title>
        <authorList>
            <person name="Liu B."/>
        </authorList>
    </citation>
    <scope>NUCLEOTIDE SEQUENCE [LARGE SCALE GENOMIC DNA]</scope>
    <source>
        <strain evidence="3">NLD-2019</strain>
        <tissue evidence="3">Leaf</tissue>
    </source>
</reference>
<keyword evidence="2" id="KW-0472">Membrane</keyword>
<gene>
    <name evidence="3" type="ORF">E3N88_17812</name>
</gene>
<dbReference type="PANTHER" id="PTHR35490:SF3">
    <property type="entry name" value="(WILD MALAYSIAN BANANA) HYPOTHETICAL PROTEIN"/>
    <property type="match status" value="1"/>
</dbReference>
<organism evidence="3 4">
    <name type="scientific">Mikania micrantha</name>
    <name type="common">bitter vine</name>
    <dbReference type="NCBI Taxonomy" id="192012"/>
    <lineage>
        <taxon>Eukaryota</taxon>
        <taxon>Viridiplantae</taxon>
        <taxon>Streptophyta</taxon>
        <taxon>Embryophyta</taxon>
        <taxon>Tracheophyta</taxon>
        <taxon>Spermatophyta</taxon>
        <taxon>Magnoliopsida</taxon>
        <taxon>eudicotyledons</taxon>
        <taxon>Gunneridae</taxon>
        <taxon>Pentapetalae</taxon>
        <taxon>asterids</taxon>
        <taxon>campanulids</taxon>
        <taxon>Asterales</taxon>
        <taxon>Asteraceae</taxon>
        <taxon>Asteroideae</taxon>
        <taxon>Heliantheae alliance</taxon>
        <taxon>Eupatorieae</taxon>
        <taxon>Mikania</taxon>
    </lineage>
</organism>
<dbReference type="EMBL" id="SZYD01000009">
    <property type="protein sequence ID" value="KAD5317866.1"/>
    <property type="molecule type" value="Genomic_DNA"/>
</dbReference>
<proteinExistence type="predicted"/>
<dbReference type="PANTHER" id="PTHR35490">
    <property type="entry name" value="BACTERIOPHAGE N4 ADSORPTION B PROTEIN"/>
    <property type="match status" value="1"/>
</dbReference>